<organism evidence="1 2">
    <name type="scientific">Labrys miyagiensis</name>
    <dbReference type="NCBI Taxonomy" id="346912"/>
    <lineage>
        <taxon>Bacteria</taxon>
        <taxon>Pseudomonadati</taxon>
        <taxon>Pseudomonadota</taxon>
        <taxon>Alphaproteobacteria</taxon>
        <taxon>Hyphomicrobiales</taxon>
        <taxon>Xanthobacteraceae</taxon>
        <taxon>Labrys</taxon>
    </lineage>
</organism>
<gene>
    <name evidence="1" type="ORF">GCM10007874_31650</name>
</gene>
<name>A0ABQ6CIH0_9HYPH</name>
<evidence type="ECO:0000313" key="1">
    <source>
        <dbReference type="EMBL" id="GLS20148.1"/>
    </source>
</evidence>
<keyword evidence="2" id="KW-1185">Reference proteome</keyword>
<dbReference type="Proteomes" id="UP001156882">
    <property type="component" value="Unassembled WGS sequence"/>
</dbReference>
<proteinExistence type="predicted"/>
<sequence>MNSSQNSAEAADTSYADTQRALACAARITPFDAAAFLAMHRAVNETVTVDGEDAIYIYMGEATGAPNLIEMWAAHDWKERTPDWVEQVRVLLDKEKSAKVIEGS</sequence>
<protein>
    <submittedName>
        <fullName evidence="1">Uncharacterized protein</fullName>
    </submittedName>
</protein>
<accession>A0ABQ6CIH0</accession>
<dbReference type="EMBL" id="BSPC01000027">
    <property type="protein sequence ID" value="GLS20148.1"/>
    <property type="molecule type" value="Genomic_DNA"/>
</dbReference>
<dbReference type="RefSeq" id="WP_284313242.1">
    <property type="nucleotide sequence ID" value="NZ_BSPC01000027.1"/>
</dbReference>
<reference evidence="2" key="1">
    <citation type="journal article" date="2019" name="Int. J. Syst. Evol. Microbiol.">
        <title>The Global Catalogue of Microorganisms (GCM) 10K type strain sequencing project: providing services to taxonomists for standard genome sequencing and annotation.</title>
        <authorList>
            <consortium name="The Broad Institute Genomics Platform"/>
            <consortium name="The Broad Institute Genome Sequencing Center for Infectious Disease"/>
            <person name="Wu L."/>
            <person name="Ma J."/>
        </authorList>
    </citation>
    <scope>NUCLEOTIDE SEQUENCE [LARGE SCALE GENOMIC DNA]</scope>
    <source>
        <strain evidence="2">NBRC 101365</strain>
    </source>
</reference>
<comment type="caution">
    <text evidence="1">The sequence shown here is derived from an EMBL/GenBank/DDBJ whole genome shotgun (WGS) entry which is preliminary data.</text>
</comment>
<evidence type="ECO:0000313" key="2">
    <source>
        <dbReference type="Proteomes" id="UP001156882"/>
    </source>
</evidence>